<organism evidence="1 2">
    <name type="scientific">Araneus ventricosus</name>
    <name type="common">Orbweaver spider</name>
    <name type="synonym">Epeira ventricosa</name>
    <dbReference type="NCBI Taxonomy" id="182803"/>
    <lineage>
        <taxon>Eukaryota</taxon>
        <taxon>Metazoa</taxon>
        <taxon>Ecdysozoa</taxon>
        <taxon>Arthropoda</taxon>
        <taxon>Chelicerata</taxon>
        <taxon>Arachnida</taxon>
        <taxon>Araneae</taxon>
        <taxon>Araneomorphae</taxon>
        <taxon>Entelegynae</taxon>
        <taxon>Araneoidea</taxon>
        <taxon>Araneidae</taxon>
        <taxon>Araneus</taxon>
    </lineage>
</organism>
<dbReference type="EMBL" id="BGPR01004538">
    <property type="protein sequence ID" value="GBN00674.1"/>
    <property type="molecule type" value="Genomic_DNA"/>
</dbReference>
<reference evidence="1 2" key="1">
    <citation type="journal article" date="2019" name="Sci. Rep.">
        <title>Orb-weaving spider Araneus ventricosus genome elucidates the spidroin gene catalogue.</title>
        <authorList>
            <person name="Kono N."/>
            <person name="Nakamura H."/>
            <person name="Ohtoshi R."/>
            <person name="Moran D.A.P."/>
            <person name="Shinohara A."/>
            <person name="Yoshida Y."/>
            <person name="Fujiwara M."/>
            <person name="Mori M."/>
            <person name="Tomita M."/>
            <person name="Arakawa K."/>
        </authorList>
    </citation>
    <scope>NUCLEOTIDE SEQUENCE [LARGE SCALE GENOMIC DNA]</scope>
</reference>
<protein>
    <submittedName>
        <fullName evidence="1">Uncharacterized protein</fullName>
    </submittedName>
</protein>
<keyword evidence="2" id="KW-1185">Reference proteome</keyword>
<gene>
    <name evidence="1" type="ORF">AVEN_201174_1</name>
</gene>
<name>A0A4Y2KDA2_ARAVE</name>
<comment type="caution">
    <text evidence="1">The sequence shown here is derived from an EMBL/GenBank/DDBJ whole genome shotgun (WGS) entry which is preliminary data.</text>
</comment>
<dbReference type="Proteomes" id="UP000499080">
    <property type="component" value="Unassembled WGS sequence"/>
</dbReference>
<evidence type="ECO:0000313" key="1">
    <source>
        <dbReference type="EMBL" id="GBN00674.1"/>
    </source>
</evidence>
<accession>A0A4Y2KDA2</accession>
<dbReference type="AlphaFoldDB" id="A0A4Y2KDA2"/>
<evidence type="ECO:0000313" key="2">
    <source>
        <dbReference type="Proteomes" id="UP000499080"/>
    </source>
</evidence>
<proteinExistence type="predicted"/>
<sequence length="101" mass="11956">MWKHKRKQTLSHNANDTPLHYSTQCILTASFNMTKPAQQHELIWFRNVASNKGPDLNSNECYTILMIFKRFFEEIHDHLSLQDFSIPASRHWEFFVPSSSM</sequence>